<reference evidence="3" key="1">
    <citation type="journal article" date="2019" name="Int. J. Syst. Evol. Microbiol.">
        <title>The Global Catalogue of Microorganisms (GCM) 10K type strain sequencing project: providing services to taxonomists for standard genome sequencing and annotation.</title>
        <authorList>
            <consortium name="The Broad Institute Genomics Platform"/>
            <consortium name="The Broad Institute Genome Sequencing Center for Infectious Disease"/>
            <person name="Wu L."/>
            <person name="Ma J."/>
        </authorList>
    </citation>
    <scope>NUCLEOTIDE SEQUENCE [LARGE SCALE GENOMIC DNA]</scope>
    <source>
        <strain evidence="3">CCM 8691</strain>
    </source>
</reference>
<proteinExistence type="predicted"/>
<keyword evidence="3" id="KW-1185">Reference proteome</keyword>
<evidence type="ECO:0000313" key="3">
    <source>
        <dbReference type="Proteomes" id="UP001595789"/>
    </source>
</evidence>
<evidence type="ECO:0000313" key="2">
    <source>
        <dbReference type="EMBL" id="MFC4210257.1"/>
    </source>
</evidence>
<gene>
    <name evidence="2" type="ORF">ACFOWA_03630</name>
</gene>
<name>A0ABV8P8H9_9SPHI</name>
<sequence length="428" mass="47719">MDKELIDHIKDNLQAHEEAYTPGAWERFSMPEKKKRRGIVYWPFWSAAAVILVFGGLFFLQKDEIKSDKTVVNQHKAVNKKVENNSTKSSSIIEETPFLQPKTQNLESASLNSKNDNNAVSSSIEKEKTILNTNPLITSDKVETTTISDNASLENILIGKLYTDRIASSSKINDREIVADKKPTEKPKTTFEELLAQDSYANNINKTQKIKGNTKWEPGIFVAPTIGNDNKVNMNYGFSLSYNLATKLSISSGVAYTALSSTSNPNKNDFSAAQNSSSAMALASSYSNRSLQSVDASVRGINIPLELKYNISNKFYTGIGVSALAIINNKQQNNYIVSQAQNATVINTMGYAEQKMQVVTERVSEQQSEAVIAPEKYLGFYNFNFGYKQKISPKKHIAVEPFLRLPMKDFSRDNLNLTNGGIRLKLDF</sequence>
<accession>A0ABV8P8H9</accession>
<feature type="transmembrane region" description="Helical" evidence="1">
    <location>
        <begin position="39"/>
        <end position="60"/>
    </location>
</feature>
<keyword evidence="1" id="KW-0472">Membrane</keyword>
<evidence type="ECO:0000256" key="1">
    <source>
        <dbReference type="SAM" id="Phobius"/>
    </source>
</evidence>
<keyword evidence="1" id="KW-0812">Transmembrane</keyword>
<organism evidence="2 3">
    <name type="scientific">Pedobacter lithocola</name>
    <dbReference type="NCBI Taxonomy" id="1908239"/>
    <lineage>
        <taxon>Bacteria</taxon>
        <taxon>Pseudomonadati</taxon>
        <taxon>Bacteroidota</taxon>
        <taxon>Sphingobacteriia</taxon>
        <taxon>Sphingobacteriales</taxon>
        <taxon>Sphingobacteriaceae</taxon>
        <taxon>Pedobacter</taxon>
    </lineage>
</organism>
<protein>
    <recommendedName>
        <fullName evidence="4">Outer membrane protein beta-barrel domain-containing protein</fullName>
    </recommendedName>
</protein>
<keyword evidence="1" id="KW-1133">Transmembrane helix</keyword>
<dbReference type="Proteomes" id="UP001595789">
    <property type="component" value="Unassembled WGS sequence"/>
</dbReference>
<dbReference type="RefSeq" id="WP_378981876.1">
    <property type="nucleotide sequence ID" value="NZ_JBHSBW010000007.1"/>
</dbReference>
<dbReference type="EMBL" id="JBHSBW010000007">
    <property type="protein sequence ID" value="MFC4210257.1"/>
    <property type="molecule type" value="Genomic_DNA"/>
</dbReference>
<comment type="caution">
    <text evidence="2">The sequence shown here is derived from an EMBL/GenBank/DDBJ whole genome shotgun (WGS) entry which is preliminary data.</text>
</comment>
<evidence type="ECO:0008006" key="4">
    <source>
        <dbReference type="Google" id="ProtNLM"/>
    </source>
</evidence>